<protein>
    <submittedName>
        <fullName evidence="1">Uncharacterized protein</fullName>
    </submittedName>
</protein>
<name>A0ABS6J9W9_9BACI</name>
<evidence type="ECO:0000313" key="1">
    <source>
        <dbReference type="EMBL" id="MBU9710395.1"/>
    </source>
</evidence>
<dbReference type="RefSeq" id="WP_217064288.1">
    <property type="nucleotide sequence ID" value="NZ_JAHQCS010000026.1"/>
</dbReference>
<dbReference type="Proteomes" id="UP000784880">
    <property type="component" value="Unassembled WGS sequence"/>
</dbReference>
<sequence length="134" mass="15683">MKINLNKKQYKQLLDLAFIAEWKANSSKRFEERNKEVYEIFQYLCSLAKDFGYGDIITYNSDFDEYFPTVDYEESLLSVIEGSDFHELDTHFIREMDSSDLDFISKVDGKINDTFDQGIEKISIKKPSSMSLLT</sequence>
<accession>A0ABS6J9W9</accession>
<dbReference type="EMBL" id="JAHQCS010000026">
    <property type="protein sequence ID" value="MBU9710395.1"/>
    <property type="molecule type" value="Genomic_DNA"/>
</dbReference>
<keyword evidence="2" id="KW-1185">Reference proteome</keyword>
<comment type="caution">
    <text evidence="1">The sequence shown here is derived from an EMBL/GenBank/DDBJ whole genome shotgun (WGS) entry which is preliminary data.</text>
</comment>
<proteinExistence type="predicted"/>
<reference evidence="1 2" key="1">
    <citation type="submission" date="2021-06" db="EMBL/GenBank/DDBJ databases">
        <title>Bacillus sp. RD4P76, an endophyte from a halophyte.</title>
        <authorList>
            <person name="Sun J.-Q."/>
        </authorList>
    </citation>
    <scope>NUCLEOTIDE SEQUENCE [LARGE SCALE GENOMIC DNA]</scope>
    <source>
        <strain evidence="1 2">CGMCC 1.15917</strain>
    </source>
</reference>
<organism evidence="1 2">
    <name type="scientific">Evansella tamaricis</name>
    <dbReference type="NCBI Taxonomy" id="2069301"/>
    <lineage>
        <taxon>Bacteria</taxon>
        <taxon>Bacillati</taxon>
        <taxon>Bacillota</taxon>
        <taxon>Bacilli</taxon>
        <taxon>Bacillales</taxon>
        <taxon>Bacillaceae</taxon>
        <taxon>Evansella</taxon>
    </lineage>
</organism>
<gene>
    <name evidence="1" type="ORF">KS419_01275</name>
</gene>
<evidence type="ECO:0000313" key="2">
    <source>
        <dbReference type="Proteomes" id="UP000784880"/>
    </source>
</evidence>